<dbReference type="Proteomes" id="UP001595843">
    <property type="component" value="Unassembled WGS sequence"/>
</dbReference>
<dbReference type="GO" id="GO:0004674">
    <property type="term" value="F:protein serine/threonine kinase activity"/>
    <property type="evidence" value="ECO:0007669"/>
    <property type="project" value="UniProtKB-EC"/>
</dbReference>
<dbReference type="Gene3D" id="3.30.565.10">
    <property type="entry name" value="Histidine kinase-like ATPase, C-terminal domain"/>
    <property type="match status" value="1"/>
</dbReference>
<evidence type="ECO:0000256" key="1">
    <source>
        <dbReference type="ARBA" id="ARBA00022527"/>
    </source>
</evidence>
<organism evidence="8 9">
    <name type="scientific">Salinithrix halophila</name>
    <dbReference type="NCBI Taxonomy" id="1485204"/>
    <lineage>
        <taxon>Bacteria</taxon>
        <taxon>Bacillati</taxon>
        <taxon>Bacillota</taxon>
        <taxon>Bacilli</taxon>
        <taxon>Bacillales</taxon>
        <taxon>Thermoactinomycetaceae</taxon>
        <taxon>Salinithrix</taxon>
    </lineage>
</organism>
<keyword evidence="3 6" id="KW-0547">Nucleotide-binding</keyword>
<keyword evidence="9" id="KW-1185">Reference proteome</keyword>
<evidence type="ECO:0000256" key="3">
    <source>
        <dbReference type="ARBA" id="ARBA00022741"/>
    </source>
</evidence>
<dbReference type="SUPFAM" id="SSF55874">
    <property type="entry name" value="ATPase domain of HSP90 chaperone/DNA topoisomerase II/histidine kinase"/>
    <property type="match status" value="1"/>
</dbReference>
<protein>
    <recommendedName>
        <fullName evidence="6">Serine-protein kinase RsbW</fullName>
        <ecNumber evidence="6">2.7.11.1</ecNumber>
    </recommendedName>
    <alternativeName>
        <fullName evidence="6">Anti-sigma-B factor</fullName>
    </alternativeName>
    <alternativeName>
        <fullName evidence="6">Sigma-B negative effector RsbW</fullName>
    </alternativeName>
</protein>
<evidence type="ECO:0000256" key="6">
    <source>
        <dbReference type="HAMAP-Rule" id="MF_00638"/>
    </source>
</evidence>
<dbReference type="HAMAP" id="MF_00638">
    <property type="entry name" value="Anti_sigma_B"/>
    <property type="match status" value="1"/>
</dbReference>
<dbReference type="Pfam" id="PF13581">
    <property type="entry name" value="HATPase_c_2"/>
    <property type="match status" value="1"/>
</dbReference>
<dbReference type="InterPro" id="IPR050267">
    <property type="entry name" value="Anti-sigma-factor_SerPK"/>
</dbReference>
<evidence type="ECO:0000313" key="9">
    <source>
        <dbReference type="Proteomes" id="UP001595843"/>
    </source>
</evidence>
<dbReference type="PANTHER" id="PTHR35526:SF9">
    <property type="entry name" value="SERINE-PROTEIN KINASE RSBW"/>
    <property type="match status" value="1"/>
</dbReference>
<reference evidence="9" key="1">
    <citation type="journal article" date="2019" name="Int. J. Syst. Evol. Microbiol.">
        <title>The Global Catalogue of Microorganisms (GCM) 10K type strain sequencing project: providing services to taxonomists for standard genome sequencing and annotation.</title>
        <authorList>
            <consortium name="The Broad Institute Genomics Platform"/>
            <consortium name="The Broad Institute Genome Sequencing Center for Infectious Disease"/>
            <person name="Wu L."/>
            <person name="Ma J."/>
        </authorList>
    </citation>
    <scope>NUCLEOTIDE SEQUENCE [LARGE SCALE GENOMIC DNA]</scope>
    <source>
        <strain evidence="9">IBRC-M 10813</strain>
    </source>
</reference>
<keyword evidence="4 6" id="KW-0418">Kinase</keyword>
<keyword evidence="1 6" id="KW-0723">Serine/threonine-protein kinase</keyword>
<feature type="domain" description="Histidine kinase/HSP90-like ATPase" evidence="7">
    <location>
        <begin position="12"/>
        <end position="140"/>
    </location>
</feature>
<comment type="function">
    <text evidence="6">Negative regulator of sigma-B activity. Phosphorylates and inactivates its specific antagonist protein, RsbV. Upon phosphorylation of RsbV, RsbW is released and binds to sigma-B, thereby blocking its ability to form an RNA polymerase holoenzyme (E-sigma-B).</text>
</comment>
<dbReference type="NCBIfam" id="NF003144">
    <property type="entry name" value="PRK04069.1"/>
    <property type="match status" value="1"/>
</dbReference>
<keyword evidence="2 6" id="KW-0808">Transferase</keyword>
<keyword evidence="5 6" id="KW-0067">ATP-binding</keyword>
<comment type="catalytic activity">
    <reaction evidence="6">
        <text>L-threonyl-[protein] + ATP = O-phospho-L-threonyl-[protein] + ADP + H(+)</text>
        <dbReference type="Rhea" id="RHEA:46608"/>
        <dbReference type="Rhea" id="RHEA-COMP:11060"/>
        <dbReference type="Rhea" id="RHEA-COMP:11605"/>
        <dbReference type="ChEBI" id="CHEBI:15378"/>
        <dbReference type="ChEBI" id="CHEBI:30013"/>
        <dbReference type="ChEBI" id="CHEBI:30616"/>
        <dbReference type="ChEBI" id="CHEBI:61977"/>
        <dbReference type="ChEBI" id="CHEBI:456216"/>
        <dbReference type="EC" id="2.7.11.1"/>
    </reaction>
</comment>
<name>A0ABV8JAJ1_9BACL</name>
<comment type="caution">
    <text evidence="8">The sequence shown here is derived from an EMBL/GenBank/DDBJ whole genome shotgun (WGS) entry which is preliminary data.</text>
</comment>
<dbReference type="InterPro" id="IPR010193">
    <property type="entry name" value="RsbW"/>
</dbReference>
<proteinExistence type="inferred from homology"/>
<evidence type="ECO:0000313" key="8">
    <source>
        <dbReference type="EMBL" id="MFC4075330.1"/>
    </source>
</evidence>
<comment type="similarity">
    <text evidence="6">Belongs to the anti-sigma-factor family.</text>
</comment>
<evidence type="ECO:0000256" key="4">
    <source>
        <dbReference type="ARBA" id="ARBA00022777"/>
    </source>
</evidence>
<dbReference type="PANTHER" id="PTHR35526">
    <property type="entry name" value="ANTI-SIGMA-F FACTOR RSBW-RELATED"/>
    <property type="match status" value="1"/>
</dbReference>
<comment type="catalytic activity">
    <reaction evidence="6">
        <text>L-seryl-[protein] + ATP = O-phospho-L-seryl-[protein] + ADP + H(+)</text>
        <dbReference type="Rhea" id="RHEA:17989"/>
        <dbReference type="Rhea" id="RHEA-COMP:9863"/>
        <dbReference type="Rhea" id="RHEA-COMP:11604"/>
        <dbReference type="ChEBI" id="CHEBI:15378"/>
        <dbReference type="ChEBI" id="CHEBI:29999"/>
        <dbReference type="ChEBI" id="CHEBI:30616"/>
        <dbReference type="ChEBI" id="CHEBI:83421"/>
        <dbReference type="ChEBI" id="CHEBI:456216"/>
        <dbReference type="EC" id="2.7.11.1"/>
    </reaction>
</comment>
<evidence type="ECO:0000259" key="7">
    <source>
        <dbReference type="Pfam" id="PF13581"/>
    </source>
</evidence>
<dbReference type="EMBL" id="JBHSAP010000003">
    <property type="protein sequence ID" value="MFC4075330.1"/>
    <property type="molecule type" value="Genomic_DNA"/>
</dbReference>
<dbReference type="RefSeq" id="WP_380701216.1">
    <property type="nucleotide sequence ID" value="NZ_JBHSAP010000003.1"/>
</dbReference>
<evidence type="ECO:0000256" key="2">
    <source>
        <dbReference type="ARBA" id="ARBA00022679"/>
    </source>
</evidence>
<sequence>MDQSKELVELTIPAKAEYVGVVRLAVSGIANRMGFHYDDIEDMKLALAEACTNAVDHAYSGREGQIAVSFFVHDDRLEMKVKDEGNSFDIAAVKQRSGPIENDMPLTAMRERGLGLHLMETLMDRVDIDGDRGVVVTLTKFIDRDEVDHVVDSPTETQSHG</sequence>
<evidence type="ECO:0000256" key="5">
    <source>
        <dbReference type="ARBA" id="ARBA00022840"/>
    </source>
</evidence>
<dbReference type="EC" id="2.7.11.1" evidence="6"/>
<gene>
    <name evidence="6 8" type="primary">rsbW</name>
    <name evidence="8" type="ORF">ACFOUO_00690</name>
</gene>
<dbReference type="InterPro" id="IPR036890">
    <property type="entry name" value="HATPase_C_sf"/>
</dbReference>
<dbReference type="InterPro" id="IPR003594">
    <property type="entry name" value="HATPase_dom"/>
</dbReference>
<dbReference type="CDD" id="cd16936">
    <property type="entry name" value="HATPase_RsbW-like"/>
    <property type="match status" value="1"/>
</dbReference>
<accession>A0ABV8JAJ1</accession>
<dbReference type="NCBIfam" id="TIGR01924">
    <property type="entry name" value="rsbW_low_gc"/>
    <property type="match status" value="1"/>
</dbReference>